<name>A0A1A9KBH8_9PSED</name>
<dbReference type="SUPFAM" id="SSF50044">
    <property type="entry name" value="SH3-domain"/>
    <property type="match status" value="2"/>
</dbReference>
<dbReference type="RefSeq" id="WP_064582881.1">
    <property type="nucleotide sequence ID" value="NZ_CP015878.1"/>
</dbReference>
<evidence type="ECO:0000313" key="4">
    <source>
        <dbReference type="Proteomes" id="UP000077748"/>
    </source>
</evidence>
<dbReference type="PIRSF" id="PIRSF034961">
    <property type="entry name" value="UCP034961_SH3_2"/>
    <property type="match status" value="1"/>
</dbReference>
<dbReference type="InterPro" id="IPR014593">
    <property type="entry name" value="UCP034961_SH3_2"/>
</dbReference>
<gene>
    <name evidence="3" type="ORF">A9C11_13185</name>
</gene>
<organism evidence="3 4">
    <name type="scientific">Pseudomonas citronellolis</name>
    <dbReference type="NCBI Taxonomy" id="53408"/>
    <lineage>
        <taxon>Bacteria</taxon>
        <taxon>Pseudomonadati</taxon>
        <taxon>Pseudomonadota</taxon>
        <taxon>Gammaproteobacteria</taxon>
        <taxon>Pseudomonadales</taxon>
        <taxon>Pseudomonadaceae</taxon>
        <taxon>Pseudomonas</taxon>
    </lineage>
</organism>
<keyword evidence="1" id="KW-0728">SH3 domain</keyword>
<feature type="domain" description="SH3" evidence="2">
    <location>
        <begin position="9"/>
        <end position="56"/>
    </location>
</feature>
<reference evidence="3 4" key="1">
    <citation type="submission" date="2016-05" db="EMBL/GenBank/DDBJ databases">
        <title>Genome Sequence of Pseudomonas citronellolis Strain SJTE-3, an Estrogens and Persistent Organic Pollutants degradation strain.</title>
        <authorList>
            <person name="Liang R."/>
        </authorList>
    </citation>
    <scope>NUCLEOTIDE SEQUENCE [LARGE SCALE GENOMIC DNA]</scope>
    <source>
        <strain evidence="3 4">SJTE-3</strain>
    </source>
</reference>
<dbReference type="Gene3D" id="2.30.30.40">
    <property type="entry name" value="SH3 Domains"/>
    <property type="match status" value="1"/>
</dbReference>
<dbReference type="InterPro" id="IPR001452">
    <property type="entry name" value="SH3_domain"/>
</dbReference>
<protein>
    <recommendedName>
        <fullName evidence="2">SH3 domain-containing protein</fullName>
    </recommendedName>
</protein>
<accession>A0A1A9KBH8</accession>
<evidence type="ECO:0000313" key="3">
    <source>
        <dbReference type="EMBL" id="ANI14882.1"/>
    </source>
</evidence>
<dbReference type="EMBL" id="CP015878">
    <property type="protein sequence ID" value="ANI14882.1"/>
    <property type="molecule type" value="Genomic_DNA"/>
</dbReference>
<proteinExistence type="predicted"/>
<dbReference type="AlphaFoldDB" id="A0A1A9KBH8"/>
<dbReference type="Proteomes" id="UP000077748">
    <property type="component" value="Chromosome"/>
</dbReference>
<evidence type="ECO:0000256" key="1">
    <source>
        <dbReference type="ARBA" id="ARBA00022443"/>
    </source>
</evidence>
<dbReference type="Pfam" id="PF07653">
    <property type="entry name" value="SH3_2"/>
    <property type="match status" value="1"/>
</dbReference>
<dbReference type="InterPro" id="IPR036028">
    <property type="entry name" value="SH3-like_dom_sf"/>
</dbReference>
<sequence length="114" mass="12691">MHYEVVVAHRSEYPEPITFAWGALLKVGERYEGPEGWDDWYFCAAAGREGWVPAQVFERVGEGVGRALEDYTAREMEVGVGERVVGGRILGGWVWCCREGDSGWVPLACLRALG</sequence>
<evidence type="ECO:0000259" key="2">
    <source>
        <dbReference type="Pfam" id="PF07653"/>
    </source>
</evidence>